<dbReference type="AlphaFoldDB" id="A0A151S2P5"/>
<proteinExistence type="predicted"/>
<evidence type="ECO:0000313" key="2">
    <source>
        <dbReference type="Proteomes" id="UP000075243"/>
    </source>
</evidence>
<dbReference type="EMBL" id="KQ483486">
    <property type="protein sequence ID" value="KYP49017.1"/>
    <property type="molecule type" value="Genomic_DNA"/>
</dbReference>
<sequence>MVEEVYEIKEVVSSYFEEHFKARSWLSPRVSLTGFPVLSNAQNARLVGDFTEEEVCCLIKESDGDKSPGTDGFNFAFLKRFWPLMKVDVMDLLAEFHTNLKVPKALLSYFVALVPKVPCPQGMTNFCPISLLGCLENGWA</sequence>
<dbReference type="Proteomes" id="UP000075243">
    <property type="component" value="Unassembled WGS sequence"/>
</dbReference>
<protein>
    <submittedName>
        <fullName evidence="1">Uncharacterized protein</fullName>
    </submittedName>
</protein>
<dbReference type="STRING" id="3821.A0A151S2P5"/>
<gene>
    <name evidence="1" type="ORF">KK1_029319</name>
</gene>
<dbReference type="Gramene" id="C.cajan_26862.t">
    <property type="protein sequence ID" value="C.cajan_26862.t.cds1"/>
    <property type="gene ID" value="C.cajan_26862"/>
</dbReference>
<name>A0A151S2P5_CAJCA</name>
<keyword evidence="2" id="KW-1185">Reference proteome</keyword>
<organism evidence="1 2">
    <name type="scientific">Cajanus cajan</name>
    <name type="common">Pigeon pea</name>
    <name type="synonym">Cajanus indicus</name>
    <dbReference type="NCBI Taxonomy" id="3821"/>
    <lineage>
        <taxon>Eukaryota</taxon>
        <taxon>Viridiplantae</taxon>
        <taxon>Streptophyta</taxon>
        <taxon>Embryophyta</taxon>
        <taxon>Tracheophyta</taxon>
        <taxon>Spermatophyta</taxon>
        <taxon>Magnoliopsida</taxon>
        <taxon>eudicotyledons</taxon>
        <taxon>Gunneridae</taxon>
        <taxon>Pentapetalae</taxon>
        <taxon>rosids</taxon>
        <taxon>fabids</taxon>
        <taxon>Fabales</taxon>
        <taxon>Fabaceae</taxon>
        <taxon>Papilionoideae</taxon>
        <taxon>50 kb inversion clade</taxon>
        <taxon>NPAAA clade</taxon>
        <taxon>indigoferoid/millettioid clade</taxon>
        <taxon>Phaseoleae</taxon>
        <taxon>Cajanus</taxon>
    </lineage>
</organism>
<accession>A0A151S2P5</accession>
<reference evidence="1" key="1">
    <citation type="journal article" date="2012" name="Nat. Biotechnol.">
        <title>Draft genome sequence of pigeonpea (Cajanus cajan), an orphan legume crop of resource-poor farmers.</title>
        <authorList>
            <person name="Varshney R.K."/>
            <person name="Chen W."/>
            <person name="Li Y."/>
            <person name="Bharti A.K."/>
            <person name="Saxena R.K."/>
            <person name="Schlueter J.A."/>
            <person name="Donoghue M.T."/>
            <person name="Azam S."/>
            <person name="Fan G."/>
            <person name="Whaley A.M."/>
            <person name="Farmer A.D."/>
            <person name="Sheridan J."/>
            <person name="Iwata A."/>
            <person name="Tuteja R."/>
            <person name="Penmetsa R.V."/>
            <person name="Wu W."/>
            <person name="Upadhyaya H.D."/>
            <person name="Yang S.P."/>
            <person name="Shah T."/>
            <person name="Saxena K.B."/>
            <person name="Michael T."/>
            <person name="McCombie W.R."/>
            <person name="Yang B."/>
            <person name="Zhang G."/>
            <person name="Yang H."/>
            <person name="Wang J."/>
            <person name="Spillane C."/>
            <person name="Cook D.R."/>
            <person name="May G.D."/>
            <person name="Xu X."/>
            <person name="Jackson S.A."/>
        </authorList>
    </citation>
    <scope>NUCLEOTIDE SEQUENCE [LARGE SCALE GENOMIC DNA]</scope>
</reference>
<evidence type="ECO:0000313" key="1">
    <source>
        <dbReference type="EMBL" id="KYP49017.1"/>
    </source>
</evidence>